<gene>
    <name evidence="1" type="ORF">SAMN06265373_104227</name>
</gene>
<proteinExistence type="predicted"/>
<sequence>MKPLYAALCVAGITLAACSQQEEPTPVYAQPDFDKRGNASCMAGYDLLTTDSGALVCAPATAG</sequence>
<dbReference type="Proteomes" id="UP001157961">
    <property type="component" value="Unassembled WGS sequence"/>
</dbReference>
<organism evidence="1 2">
    <name type="scientific">Shimia sagamensis</name>
    <dbReference type="NCBI Taxonomy" id="1566352"/>
    <lineage>
        <taxon>Bacteria</taxon>
        <taxon>Pseudomonadati</taxon>
        <taxon>Pseudomonadota</taxon>
        <taxon>Alphaproteobacteria</taxon>
        <taxon>Rhodobacterales</taxon>
        <taxon>Roseobacteraceae</taxon>
    </lineage>
</organism>
<reference evidence="1 2" key="1">
    <citation type="submission" date="2017-05" db="EMBL/GenBank/DDBJ databases">
        <authorList>
            <person name="Varghese N."/>
            <person name="Submissions S."/>
        </authorList>
    </citation>
    <scope>NUCLEOTIDE SEQUENCE [LARGE SCALE GENOMIC DNA]</scope>
    <source>
        <strain evidence="1 2">DSM 29734</strain>
    </source>
</reference>
<comment type="caution">
    <text evidence="1">The sequence shown here is derived from an EMBL/GenBank/DDBJ whole genome shotgun (WGS) entry which is preliminary data.</text>
</comment>
<accession>A0ABY1P1N0</accession>
<keyword evidence="2" id="KW-1185">Reference proteome</keyword>
<dbReference type="PROSITE" id="PS51257">
    <property type="entry name" value="PROKAR_LIPOPROTEIN"/>
    <property type="match status" value="1"/>
</dbReference>
<evidence type="ECO:0000313" key="1">
    <source>
        <dbReference type="EMBL" id="SMP22649.1"/>
    </source>
</evidence>
<dbReference type="RefSeq" id="WP_283426184.1">
    <property type="nucleotide sequence ID" value="NZ_FXTY01000004.1"/>
</dbReference>
<name>A0ABY1P1N0_9RHOB</name>
<dbReference type="EMBL" id="FXTY01000004">
    <property type="protein sequence ID" value="SMP22649.1"/>
    <property type="molecule type" value="Genomic_DNA"/>
</dbReference>
<evidence type="ECO:0000313" key="2">
    <source>
        <dbReference type="Proteomes" id="UP001157961"/>
    </source>
</evidence>
<protein>
    <recommendedName>
        <fullName evidence="3">Lipoprotein</fullName>
    </recommendedName>
</protein>
<evidence type="ECO:0008006" key="3">
    <source>
        <dbReference type="Google" id="ProtNLM"/>
    </source>
</evidence>